<feature type="repeat" description="TPR" evidence="2">
    <location>
        <begin position="56"/>
        <end position="89"/>
    </location>
</feature>
<proteinExistence type="predicted"/>
<dbReference type="KEGG" id="rgi:RGI145_12525"/>
<dbReference type="GO" id="GO:0016757">
    <property type="term" value="F:glycosyltransferase activity"/>
    <property type="evidence" value="ECO:0007669"/>
    <property type="project" value="InterPro"/>
</dbReference>
<gene>
    <name evidence="4" type="ORF">RGI145_12525</name>
</gene>
<dbReference type="InterPro" id="IPR001296">
    <property type="entry name" value="Glyco_trans_1"/>
</dbReference>
<feature type="domain" description="Glycosyl transferase family 1" evidence="3">
    <location>
        <begin position="373"/>
        <end position="495"/>
    </location>
</feature>
<evidence type="ECO:0000256" key="1">
    <source>
        <dbReference type="ARBA" id="ARBA00022679"/>
    </source>
</evidence>
<dbReference type="CDD" id="cd03809">
    <property type="entry name" value="GT4_MtfB-like"/>
    <property type="match status" value="1"/>
</dbReference>
<organism evidence="4 5">
    <name type="scientific">Roseomonas gilardii</name>
    <dbReference type="NCBI Taxonomy" id="257708"/>
    <lineage>
        <taxon>Bacteria</taxon>
        <taxon>Pseudomonadati</taxon>
        <taxon>Pseudomonadota</taxon>
        <taxon>Alphaproteobacteria</taxon>
        <taxon>Acetobacterales</taxon>
        <taxon>Roseomonadaceae</taxon>
        <taxon>Roseomonas</taxon>
    </lineage>
</organism>
<evidence type="ECO:0000256" key="2">
    <source>
        <dbReference type="PROSITE-ProRule" id="PRU00339"/>
    </source>
</evidence>
<evidence type="ECO:0000313" key="4">
    <source>
        <dbReference type="EMBL" id="APT57816.1"/>
    </source>
</evidence>
<evidence type="ECO:0000259" key="3">
    <source>
        <dbReference type="Pfam" id="PF00534"/>
    </source>
</evidence>
<dbReference type="PANTHER" id="PTHR46401:SF2">
    <property type="entry name" value="GLYCOSYLTRANSFERASE WBBK-RELATED"/>
    <property type="match status" value="1"/>
</dbReference>
<dbReference type="SUPFAM" id="SSF53756">
    <property type="entry name" value="UDP-Glycosyltransferase/glycogen phosphorylase"/>
    <property type="match status" value="1"/>
</dbReference>
<dbReference type="STRING" id="257708.RGI145_12525"/>
<dbReference type="Pfam" id="PF00534">
    <property type="entry name" value="Glycos_transf_1"/>
    <property type="match status" value="1"/>
</dbReference>
<dbReference type="SMART" id="SM00028">
    <property type="entry name" value="TPR"/>
    <property type="match status" value="3"/>
</dbReference>
<dbReference type="Gene3D" id="1.25.40.10">
    <property type="entry name" value="Tetratricopeptide repeat domain"/>
    <property type="match status" value="1"/>
</dbReference>
<evidence type="ECO:0000313" key="5">
    <source>
        <dbReference type="Proteomes" id="UP000185494"/>
    </source>
</evidence>
<protein>
    <recommendedName>
        <fullName evidence="3">Glycosyl transferase family 1 domain-containing protein</fullName>
    </recommendedName>
</protein>
<sequence>MRGGELILTKLASLAAPRRDEDRQFRRAGDEARDRKDWTAAAELYRLHLEVEPKDVPIWVQLGHALKEQGQVSDALHAYRQAAELGTEDGDAQLQFGRALVLAGRRGEATESLANALRLGASADAYRELVMLGESQLASELMGHWTEQELATATLMEVTDLLVYLNEHRTLSGIQRVQANIIEQVLALPKDQLCGYRFVISSADGCMMLQNNTLSQLVSHAAGTRVEQQRLKELVAELRSTAILIPPASTQTLLILGAFWNVREVVQTCARMRELGLRVGLYVYDLIPITHPEFCAPLLSVWFTLAIGDGLRCFDFLFAISDYVANDVRRLLVENGITDIDVEAVPLAHVLKPVKRLAAGRSAQWEGTIAHLRDRRFVLSVSTIEARKNHAYLFRIWRELLSQGEDMPDLVFIGRQGWRVDELMDQIRDTNQLEDRLHILHDLSDEDLATLYQNCLFTAFPSFCEGWGLPVGESLTYGVPCVASNATSIPEVGQDLVDYVDPLNVRDGMSVMRRMLFEPGYLEKRRTDIRTRFQARTWNDVGRDLLAALQRQKERPSRGACAAVALMPSGRTFRPADYSRSHGMPSSYIANPLRSTLVEGWNDCESIGVWMTGKSARVAFYTGLSAGNVIVYLQLFGSPSANGQVVTVAPPKVRLMARSCGSLDPRIASMTAQPWVTKVLRLRIPVSADGLVDLRFTLDRSASYLGEHDPRRAAFGMRQIGWASEVDAAERQNIVEQLLFENV</sequence>
<dbReference type="Proteomes" id="UP000185494">
    <property type="component" value="Chromosome 1"/>
</dbReference>
<dbReference type="PANTHER" id="PTHR46401">
    <property type="entry name" value="GLYCOSYLTRANSFERASE WBBK-RELATED"/>
    <property type="match status" value="1"/>
</dbReference>
<keyword evidence="2" id="KW-0802">TPR repeat</keyword>
<accession>A0A1L7AG92</accession>
<dbReference type="SUPFAM" id="SSF48452">
    <property type="entry name" value="TPR-like"/>
    <property type="match status" value="1"/>
</dbReference>
<dbReference type="PROSITE" id="PS50005">
    <property type="entry name" value="TPR"/>
    <property type="match status" value="1"/>
</dbReference>
<dbReference type="InterPro" id="IPR019734">
    <property type="entry name" value="TPR_rpt"/>
</dbReference>
<dbReference type="EMBL" id="CP015583">
    <property type="protein sequence ID" value="APT57816.1"/>
    <property type="molecule type" value="Genomic_DNA"/>
</dbReference>
<dbReference type="AlphaFoldDB" id="A0A1L7AG92"/>
<keyword evidence="1" id="KW-0808">Transferase</keyword>
<name>A0A1L7AG92_9PROT</name>
<dbReference type="Gene3D" id="3.40.50.2000">
    <property type="entry name" value="Glycogen Phosphorylase B"/>
    <property type="match status" value="1"/>
</dbReference>
<reference evidence="4 5" key="1">
    <citation type="submission" date="2016-05" db="EMBL/GenBank/DDBJ databases">
        <title>Complete Genome and Methylome Analysis of Psychrotrophic Bacterial Isolates from Antarctic Lake Untersee.</title>
        <authorList>
            <person name="Fomenkov A."/>
            <person name="Akimov V.N."/>
            <person name="Vasilyeva L.V."/>
            <person name="Andersen D."/>
            <person name="Vincze T."/>
            <person name="Roberts R.J."/>
        </authorList>
    </citation>
    <scope>NUCLEOTIDE SEQUENCE [LARGE SCALE GENOMIC DNA]</scope>
    <source>
        <strain evidence="4 5">U14-5</strain>
    </source>
</reference>
<dbReference type="InterPro" id="IPR011990">
    <property type="entry name" value="TPR-like_helical_dom_sf"/>
</dbReference>